<dbReference type="Gene3D" id="1.10.443.10">
    <property type="entry name" value="Intergrase catalytic core"/>
    <property type="match status" value="1"/>
</dbReference>
<dbReference type="PROSITE" id="PS51898">
    <property type="entry name" value="TYR_RECOMBINASE"/>
    <property type="match status" value="1"/>
</dbReference>
<dbReference type="GO" id="GO:0006310">
    <property type="term" value="P:DNA recombination"/>
    <property type="evidence" value="ECO:0007669"/>
    <property type="project" value="UniProtKB-KW"/>
</dbReference>
<organism evidence="4 5">
    <name type="scientific">Patiria miniata</name>
    <name type="common">Bat star</name>
    <name type="synonym">Asterina miniata</name>
    <dbReference type="NCBI Taxonomy" id="46514"/>
    <lineage>
        <taxon>Eukaryota</taxon>
        <taxon>Metazoa</taxon>
        <taxon>Echinodermata</taxon>
        <taxon>Eleutherozoa</taxon>
        <taxon>Asterozoa</taxon>
        <taxon>Asteroidea</taxon>
        <taxon>Valvatacea</taxon>
        <taxon>Valvatida</taxon>
        <taxon>Asterinidae</taxon>
        <taxon>Patiria</taxon>
    </lineage>
</organism>
<sequence length="311" mass="35453">MILDASRAPSTTKKYNAAFAAWQQWCKVEKINPLPANANDVCRYFIHLFNIGAPFSRIESVFYGLKWRHDCFADCKENPCDSKFLHNVLQGLKRRLAKPVEKKEPITPEILKAVIDKYAVLNSLLDIRLCTMLLISYAGFLRHSELINIRRCDLQLHSSYVNIFIVKSKTDIFRQGAWVIISATNTSTCPVRMLNRYLILADLVDEDSDESFLFRPANYIRTENKYKLRSGQLSYSRCLDIFKSALSSVGVNPKRFGLHSLRAGGATAAARIGVPDRLFKKHGRWRSETAKDGYVHESLEDRLSVSKMLGL</sequence>
<dbReference type="RefSeq" id="XP_038074089.1">
    <property type="nucleotide sequence ID" value="XM_038218161.1"/>
</dbReference>
<keyword evidence="1" id="KW-0238">DNA-binding</keyword>
<dbReference type="Proteomes" id="UP000887568">
    <property type="component" value="Unplaced"/>
</dbReference>
<proteinExistence type="predicted"/>
<dbReference type="GeneID" id="119719490"/>
<keyword evidence="5" id="KW-1185">Reference proteome</keyword>
<dbReference type="InterPro" id="IPR011010">
    <property type="entry name" value="DNA_brk_join_enz"/>
</dbReference>
<dbReference type="SUPFAM" id="SSF56349">
    <property type="entry name" value="DNA breaking-rejoining enzymes"/>
    <property type="match status" value="1"/>
</dbReference>
<evidence type="ECO:0000259" key="3">
    <source>
        <dbReference type="PROSITE" id="PS51898"/>
    </source>
</evidence>
<name>A0A914BCX7_PATMI</name>
<dbReference type="Pfam" id="PF00589">
    <property type="entry name" value="Phage_integrase"/>
    <property type="match status" value="1"/>
</dbReference>
<dbReference type="RefSeq" id="XP_038044897.1">
    <property type="nucleotide sequence ID" value="XM_038188969.1"/>
</dbReference>
<dbReference type="InterPro" id="IPR002104">
    <property type="entry name" value="Integrase_catalytic"/>
</dbReference>
<protein>
    <recommendedName>
        <fullName evidence="3">Tyr recombinase domain-containing protein</fullName>
    </recommendedName>
</protein>
<dbReference type="PANTHER" id="PTHR34605:SF4">
    <property type="entry name" value="DNA ADENINE METHYLTRANSFERASE"/>
    <property type="match status" value="1"/>
</dbReference>
<dbReference type="Gene3D" id="1.10.150.130">
    <property type="match status" value="1"/>
</dbReference>
<dbReference type="InterPro" id="IPR052925">
    <property type="entry name" value="Phage_Integrase-like_Recomb"/>
</dbReference>
<dbReference type="EnsemblMetazoa" id="XM_038218160.1">
    <property type="protein sequence ID" value="XP_038074088.1"/>
    <property type="gene ID" value="LOC119742129"/>
</dbReference>
<dbReference type="EnsemblMetazoa" id="XM_038188968.1">
    <property type="protein sequence ID" value="XP_038044896.1"/>
    <property type="gene ID" value="LOC119719490"/>
</dbReference>
<feature type="domain" description="Tyr recombinase" evidence="3">
    <location>
        <begin position="101"/>
        <end position="307"/>
    </location>
</feature>
<dbReference type="EnsemblMetazoa" id="XM_038218161.1">
    <property type="protein sequence ID" value="XP_038074089.1"/>
    <property type="gene ID" value="LOC119742129"/>
</dbReference>
<dbReference type="OrthoDB" id="10066651at2759"/>
<dbReference type="GO" id="GO:0003677">
    <property type="term" value="F:DNA binding"/>
    <property type="evidence" value="ECO:0007669"/>
    <property type="project" value="UniProtKB-KW"/>
</dbReference>
<dbReference type="PANTHER" id="PTHR34605">
    <property type="entry name" value="PHAGE_INTEGRASE DOMAIN-CONTAINING PROTEIN"/>
    <property type="match status" value="1"/>
</dbReference>
<dbReference type="GeneID" id="119742129"/>
<dbReference type="EnsemblMetazoa" id="XM_038188969.1">
    <property type="protein sequence ID" value="XP_038044897.1"/>
    <property type="gene ID" value="LOC119719490"/>
</dbReference>
<dbReference type="RefSeq" id="XP_038074088.1">
    <property type="nucleotide sequence ID" value="XM_038218160.1"/>
</dbReference>
<dbReference type="OMA" id="QIRASHM"/>
<evidence type="ECO:0000256" key="2">
    <source>
        <dbReference type="ARBA" id="ARBA00023172"/>
    </source>
</evidence>
<evidence type="ECO:0000313" key="4">
    <source>
        <dbReference type="EnsemblMetazoa" id="XP_038074088.1"/>
    </source>
</evidence>
<evidence type="ECO:0000313" key="5">
    <source>
        <dbReference type="Proteomes" id="UP000887568"/>
    </source>
</evidence>
<keyword evidence="2" id="KW-0233">DNA recombination</keyword>
<dbReference type="InterPro" id="IPR010998">
    <property type="entry name" value="Integrase_recombinase_N"/>
</dbReference>
<dbReference type="SUPFAM" id="SSF47823">
    <property type="entry name" value="lambda integrase-like, N-terminal domain"/>
    <property type="match status" value="1"/>
</dbReference>
<accession>A0A914BCX7</accession>
<dbReference type="AlphaFoldDB" id="A0A914BCX7"/>
<reference evidence="4" key="1">
    <citation type="submission" date="2022-11" db="UniProtKB">
        <authorList>
            <consortium name="EnsemblMetazoa"/>
        </authorList>
    </citation>
    <scope>IDENTIFICATION</scope>
</reference>
<dbReference type="GO" id="GO:0015074">
    <property type="term" value="P:DNA integration"/>
    <property type="evidence" value="ECO:0007669"/>
    <property type="project" value="InterPro"/>
</dbReference>
<evidence type="ECO:0000256" key="1">
    <source>
        <dbReference type="ARBA" id="ARBA00023125"/>
    </source>
</evidence>
<dbReference type="RefSeq" id="XP_038044896.1">
    <property type="nucleotide sequence ID" value="XM_038188968.1"/>
</dbReference>
<dbReference type="InterPro" id="IPR013762">
    <property type="entry name" value="Integrase-like_cat_sf"/>
</dbReference>